<feature type="transmembrane region" description="Helical" evidence="8">
    <location>
        <begin position="218"/>
        <end position="241"/>
    </location>
</feature>
<feature type="transmembrane region" description="Helical" evidence="8">
    <location>
        <begin position="39"/>
        <end position="58"/>
    </location>
</feature>
<evidence type="ECO:0000256" key="4">
    <source>
        <dbReference type="ARBA" id="ARBA00022692"/>
    </source>
</evidence>
<keyword evidence="2" id="KW-1003">Cell membrane</keyword>
<feature type="transmembrane region" description="Helical" evidence="8">
    <location>
        <begin position="191"/>
        <end position="212"/>
    </location>
</feature>
<feature type="transmembrane region" description="Helical" evidence="8">
    <location>
        <begin position="6"/>
        <end position="27"/>
    </location>
</feature>
<feature type="transmembrane region" description="Helical" evidence="8">
    <location>
        <begin position="300"/>
        <end position="319"/>
    </location>
</feature>
<reference evidence="10" key="1">
    <citation type="journal article" date="2019" name="Int. J. Syst. Evol. Microbiol.">
        <title>The Global Catalogue of Microorganisms (GCM) 10K type strain sequencing project: providing services to taxonomists for standard genome sequencing and annotation.</title>
        <authorList>
            <consortium name="The Broad Institute Genomics Platform"/>
            <consortium name="The Broad Institute Genome Sequencing Center for Infectious Disease"/>
            <person name="Wu L."/>
            <person name="Ma J."/>
        </authorList>
    </citation>
    <scope>NUCLEOTIDE SEQUENCE [LARGE SCALE GENOMIC DNA]</scope>
    <source>
        <strain evidence="10">JCM 4816</strain>
    </source>
</reference>
<feature type="transmembrane region" description="Helical" evidence="8">
    <location>
        <begin position="167"/>
        <end position="184"/>
    </location>
</feature>
<dbReference type="Pfam" id="PF00953">
    <property type="entry name" value="Glycos_transf_4"/>
    <property type="match status" value="1"/>
</dbReference>
<keyword evidence="10" id="KW-1185">Reference proteome</keyword>
<evidence type="ECO:0000256" key="8">
    <source>
        <dbReference type="SAM" id="Phobius"/>
    </source>
</evidence>
<gene>
    <name evidence="9" type="ORF">GCM10019016_075760</name>
</gene>
<evidence type="ECO:0000313" key="10">
    <source>
        <dbReference type="Proteomes" id="UP001501455"/>
    </source>
</evidence>
<evidence type="ECO:0000256" key="5">
    <source>
        <dbReference type="ARBA" id="ARBA00022989"/>
    </source>
</evidence>
<dbReference type="CDD" id="cd06853">
    <property type="entry name" value="GT_WecA_like"/>
    <property type="match status" value="1"/>
</dbReference>
<feature type="transmembrane region" description="Helical" evidence="8">
    <location>
        <begin position="93"/>
        <end position="110"/>
    </location>
</feature>
<evidence type="ECO:0000256" key="3">
    <source>
        <dbReference type="ARBA" id="ARBA00022679"/>
    </source>
</evidence>
<keyword evidence="4 8" id="KW-0812">Transmembrane</keyword>
<feature type="transmembrane region" description="Helical" evidence="8">
    <location>
        <begin position="64"/>
        <end position="86"/>
    </location>
</feature>
<dbReference type="PANTHER" id="PTHR22926:SF3">
    <property type="entry name" value="UNDECAPRENYL-PHOSPHATE ALPHA-N-ACETYLGLUCOSAMINYL 1-PHOSPHATE TRANSFERASE"/>
    <property type="match status" value="1"/>
</dbReference>
<feature type="compositionally biased region" description="Low complexity" evidence="7">
    <location>
        <begin position="325"/>
        <end position="334"/>
    </location>
</feature>
<evidence type="ECO:0000256" key="6">
    <source>
        <dbReference type="ARBA" id="ARBA00023136"/>
    </source>
</evidence>
<keyword evidence="3" id="KW-0808">Transferase</keyword>
<comment type="subcellular location">
    <subcellularLocation>
        <location evidence="1">Cell membrane</location>
        <topology evidence="1">Multi-pass membrane protein</topology>
    </subcellularLocation>
</comment>
<evidence type="ECO:0000256" key="2">
    <source>
        <dbReference type="ARBA" id="ARBA00022475"/>
    </source>
</evidence>
<keyword evidence="6 8" id="KW-0472">Membrane</keyword>
<dbReference type="InterPro" id="IPR000715">
    <property type="entry name" value="Glycosyl_transferase_4"/>
</dbReference>
<feature type="transmembrane region" description="Helical" evidence="8">
    <location>
        <begin position="142"/>
        <end position="161"/>
    </location>
</feature>
<feature type="transmembrane region" description="Helical" evidence="8">
    <location>
        <begin position="271"/>
        <end position="294"/>
    </location>
</feature>
<accession>A0ABP6TYP1</accession>
<sequence length="345" mass="34061">MLYGIAATATALLLAALLTELLRVPALRLGVLDRRRRRAVPLSGGAAVALVTCLVAAVGDVTGLAPLGTGVGALLVAGACVGALGLAADVWRLRRWIPLAGAAVAAVPVVPYEETGVPGGLLAVGWIAGLTAAFRGLDHADGLAGTVGVVTAFGVAACAAAELMDGVAVLLSVLAAALAGSLVHNWHPARAALGACGSLFAGFVLAATAVFVRAGYGAGASAGVLFALTAVACADAALVALARWPARRPLVCGGPDHLAHRLRRLGLAPRAVTVLLGAGALGGVLAGVCAHTGWASGGAVLWVAVPAATAVLALVRVPVPPVSPPRQRSSTTSAQVSERLRVRSG</sequence>
<keyword evidence="5 8" id="KW-1133">Transmembrane helix</keyword>
<feature type="transmembrane region" description="Helical" evidence="8">
    <location>
        <begin position="116"/>
        <end position="135"/>
    </location>
</feature>
<dbReference type="PANTHER" id="PTHR22926">
    <property type="entry name" value="PHOSPHO-N-ACETYLMURAMOYL-PENTAPEPTIDE-TRANSFERASE"/>
    <property type="match status" value="1"/>
</dbReference>
<evidence type="ECO:0000256" key="7">
    <source>
        <dbReference type="SAM" id="MobiDB-lite"/>
    </source>
</evidence>
<name>A0ABP6TYP1_9ACTN</name>
<proteinExistence type="predicted"/>
<protein>
    <submittedName>
        <fullName evidence="9">MraY family glycosyltransferase</fullName>
    </submittedName>
</protein>
<organism evidence="9 10">
    <name type="scientific">Streptomyces prasinosporus</name>
    <dbReference type="NCBI Taxonomy" id="68256"/>
    <lineage>
        <taxon>Bacteria</taxon>
        <taxon>Bacillati</taxon>
        <taxon>Actinomycetota</taxon>
        <taxon>Actinomycetes</taxon>
        <taxon>Kitasatosporales</taxon>
        <taxon>Streptomycetaceae</taxon>
        <taxon>Streptomyces</taxon>
        <taxon>Streptomyces albogriseolus group</taxon>
    </lineage>
</organism>
<feature type="region of interest" description="Disordered" evidence="7">
    <location>
        <begin position="322"/>
        <end position="345"/>
    </location>
</feature>
<dbReference type="EMBL" id="BAAAXF010000054">
    <property type="protein sequence ID" value="GAA3500470.1"/>
    <property type="molecule type" value="Genomic_DNA"/>
</dbReference>
<comment type="caution">
    <text evidence="9">The sequence shown here is derived from an EMBL/GenBank/DDBJ whole genome shotgun (WGS) entry which is preliminary data.</text>
</comment>
<dbReference type="RefSeq" id="WP_345581893.1">
    <property type="nucleotide sequence ID" value="NZ_BAAAXF010000054.1"/>
</dbReference>
<evidence type="ECO:0000256" key="1">
    <source>
        <dbReference type="ARBA" id="ARBA00004651"/>
    </source>
</evidence>
<dbReference type="Proteomes" id="UP001501455">
    <property type="component" value="Unassembled WGS sequence"/>
</dbReference>
<evidence type="ECO:0000313" key="9">
    <source>
        <dbReference type="EMBL" id="GAA3500470.1"/>
    </source>
</evidence>